<evidence type="ECO:0000256" key="6">
    <source>
        <dbReference type="ARBA" id="ARBA00023186"/>
    </source>
</evidence>
<dbReference type="Gene3D" id="3.10.50.40">
    <property type="match status" value="1"/>
</dbReference>
<dbReference type="PANTHER" id="PTHR47861:SF3">
    <property type="entry name" value="FKBP-TYPE PEPTIDYL-PROLYL CIS-TRANS ISOMERASE SLYD"/>
    <property type="match status" value="1"/>
</dbReference>
<evidence type="ECO:0000256" key="2">
    <source>
        <dbReference type="ARBA" id="ARBA00004496"/>
    </source>
</evidence>
<dbReference type="KEGG" id="fuv:JR347_15215"/>
<evidence type="ECO:0000256" key="5">
    <source>
        <dbReference type="ARBA" id="ARBA00023110"/>
    </source>
</evidence>
<dbReference type="AlphaFoldDB" id="A0A974WFB7"/>
<protein>
    <recommendedName>
        <fullName evidence="10">Peptidyl-prolyl cis-trans isomerase</fullName>
        <ecNumber evidence="10">5.2.1.8</ecNumber>
    </recommendedName>
</protein>
<gene>
    <name evidence="12" type="ORF">JR347_15215</name>
</gene>
<dbReference type="Proteomes" id="UP000662783">
    <property type="component" value="Chromosome"/>
</dbReference>
<dbReference type="PROSITE" id="PS50059">
    <property type="entry name" value="FKBP_PPIASE"/>
    <property type="match status" value="1"/>
</dbReference>
<evidence type="ECO:0000256" key="10">
    <source>
        <dbReference type="RuleBase" id="RU003915"/>
    </source>
</evidence>
<sequence>MSEAKKGDKVKVHYTGKLNDGSVFDSSVEREPLEFELGAGMMIAGFDKAVHGMKIGDKKTAEIPSKEAYGERNDDMIVSVPKAQLPPDLSPSVGQQLSMQQPSGQAIPVVVTSIDEENIEIDANHPLAGKDLTFEIELVEIV</sequence>
<evidence type="ECO:0000256" key="4">
    <source>
        <dbReference type="ARBA" id="ARBA00022490"/>
    </source>
</evidence>
<evidence type="ECO:0000256" key="7">
    <source>
        <dbReference type="ARBA" id="ARBA00023235"/>
    </source>
</evidence>
<dbReference type="InterPro" id="IPR046357">
    <property type="entry name" value="PPIase_dom_sf"/>
</dbReference>
<evidence type="ECO:0000256" key="1">
    <source>
        <dbReference type="ARBA" id="ARBA00000971"/>
    </source>
</evidence>
<keyword evidence="5 9" id="KW-0697">Rotamase</keyword>
<comment type="catalytic activity">
    <reaction evidence="1 9 10">
        <text>[protein]-peptidylproline (omega=180) = [protein]-peptidylproline (omega=0)</text>
        <dbReference type="Rhea" id="RHEA:16237"/>
        <dbReference type="Rhea" id="RHEA-COMP:10747"/>
        <dbReference type="Rhea" id="RHEA-COMP:10748"/>
        <dbReference type="ChEBI" id="CHEBI:83833"/>
        <dbReference type="ChEBI" id="CHEBI:83834"/>
        <dbReference type="EC" id="5.2.1.8"/>
    </reaction>
</comment>
<evidence type="ECO:0000259" key="11">
    <source>
        <dbReference type="PROSITE" id="PS50059"/>
    </source>
</evidence>
<dbReference type="EC" id="5.2.1.8" evidence="10"/>
<dbReference type="EMBL" id="CP070608">
    <property type="protein sequence ID" value="QSE96930.1"/>
    <property type="molecule type" value="Genomic_DNA"/>
</dbReference>
<dbReference type="GO" id="GO:0042026">
    <property type="term" value="P:protein refolding"/>
    <property type="evidence" value="ECO:0007669"/>
    <property type="project" value="UniProtKB-ARBA"/>
</dbReference>
<evidence type="ECO:0000313" key="13">
    <source>
        <dbReference type="Proteomes" id="UP000662783"/>
    </source>
</evidence>
<evidence type="ECO:0000313" key="12">
    <source>
        <dbReference type="EMBL" id="QSE96930.1"/>
    </source>
</evidence>
<evidence type="ECO:0000256" key="3">
    <source>
        <dbReference type="ARBA" id="ARBA00006577"/>
    </source>
</evidence>
<accession>A0A974WFB7</accession>
<proteinExistence type="inferred from homology"/>
<name>A0A974WFB7_9BACT</name>
<dbReference type="GO" id="GO:0005737">
    <property type="term" value="C:cytoplasm"/>
    <property type="evidence" value="ECO:0007669"/>
    <property type="project" value="UniProtKB-SubCell"/>
</dbReference>
<keyword evidence="7 9" id="KW-0413">Isomerase</keyword>
<dbReference type="Pfam" id="PF00254">
    <property type="entry name" value="FKBP_C"/>
    <property type="match status" value="1"/>
</dbReference>
<dbReference type="SUPFAM" id="SSF54534">
    <property type="entry name" value="FKBP-like"/>
    <property type="match status" value="1"/>
</dbReference>
<keyword evidence="4" id="KW-0963">Cytoplasm</keyword>
<organism evidence="12 13">
    <name type="scientific">Fulvivirga lutea</name>
    <dbReference type="NCBI Taxonomy" id="2810512"/>
    <lineage>
        <taxon>Bacteria</taxon>
        <taxon>Pseudomonadati</taxon>
        <taxon>Bacteroidota</taxon>
        <taxon>Cytophagia</taxon>
        <taxon>Cytophagales</taxon>
        <taxon>Fulvivirgaceae</taxon>
        <taxon>Fulvivirga</taxon>
    </lineage>
</organism>
<reference evidence="12" key="1">
    <citation type="submission" date="2021-02" db="EMBL/GenBank/DDBJ databases">
        <title>Fulvivirga sp. S481 isolated from sea water.</title>
        <authorList>
            <person name="Bae S.S."/>
            <person name="Baek K."/>
        </authorList>
    </citation>
    <scope>NUCLEOTIDE SEQUENCE</scope>
    <source>
        <strain evidence="12">S481</strain>
    </source>
</reference>
<evidence type="ECO:0000256" key="8">
    <source>
        <dbReference type="ARBA" id="ARBA00037071"/>
    </source>
</evidence>
<dbReference type="GO" id="GO:0003755">
    <property type="term" value="F:peptidyl-prolyl cis-trans isomerase activity"/>
    <property type="evidence" value="ECO:0007669"/>
    <property type="project" value="UniProtKB-UniRule"/>
</dbReference>
<dbReference type="InterPro" id="IPR001179">
    <property type="entry name" value="PPIase_FKBP_dom"/>
</dbReference>
<comment type="subcellular location">
    <subcellularLocation>
        <location evidence="2">Cytoplasm</location>
    </subcellularLocation>
</comment>
<evidence type="ECO:0000256" key="9">
    <source>
        <dbReference type="PROSITE-ProRule" id="PRU00277"/>
    </source>
</evidence>
<dbReference type="PANTHER" id="PTHR47861">
    <property type="entry name" value="FKBP-TYPE PEPTIDYL-PROLYL CIS-TRANS ISOMERASE SLYD"/>
    <property type="match status" value="1"/>
</dbReference>
<comment type="function">
    <text evidence="8">Also involved in hydrogenase metallocenter assembly, probably by participating in the nickel insertion step. This function in hydrogenase biosynthesis requires chaperone activity and the presence of the metal-binding domain, but not PPIase activity.</text>
</comment>
<keyword evidence="6" id="KW-0143">Chaperone</keyword>
<comment type="similarity">
    <text evidence="3 10">Belongs to the FKBP-type PPIase family.</text>
</comment>
<dbReference type="RefSeq" id="WP_205721444.1">
    <property type="nucleotide sequence ID" value="NZ_CP070608.1"/>
</dbReference>
<keyword evidence="13" id="KW-1185">Reference proteome</keyword>
<feature type="domain" description="PPIase FKBP-type" evidence="11">
    <location>
        <begin position="7"/>
        <end position="88"/>
    </location>
</feature>